<protein>
    <submittedName>
        <fullName evidence="2">Uncharacterized protein</fullName>
    </submittedName>
</protein>
<feature type="compositionally biased region" description="Polar residues" evidence="1">
    <location>
        <begin position="1"/>
        <end position="22"/>
    </location>
</feature>
<proteinExistence type="predicted"/>
<sequence length="382" mass="42181">MSYSNGLLNSRSSDCSETSTGSRGLPGVGFKLTDDGDYDMENKRLKNVKNPTDPQDVCTKVYVDQYIHSDGSKTISSDFDMGNNKIINLGAGVDVKDAVSVSQLNTKLDKTQFNTAKNAFQAQFDQLDNDKADVADLNAYFNIQNDNTIFGTPINNDDAINKIYVDDEIAKIPHSGTDLTDYLNKKQGGSIEKALNFTSVHGADRQITGLSDQPLNGTAGVNDNKLQAELSKKADSTTVINGLYGKADKTAVMLLNGNQSMIGDMNLMVFYGVPVFIVSSVKELRKTCEGREAGRSRMEEKEEESDVDDDFIIVQQPQYKRIENGETQKIRKEDINLCSWLAALIRVELLKAQPQDPCPALDPSSSSRNREPRAHHGRRSYL</sequence>
<feature type="region of interest" description="Disordered" evidence="1">
    <location>
        <begin position="1"/>
        <end position="27"/>
    </location>
</feature>
<comment type="caution">
    <text evidence="2">The sequence shown here is derived from an EMBL/GenBank/DDBJ whole genome shotgun (WGS) entry which is preliminary data.</text>
</comment>
<dbReference type="AlphaFoldDB" id="A0A2B4RSA1"/>
<evidence type="ECO:0000313" key="2">
    <source>
        <dbReference type="EMBL" id="PFX21314.1"/>
    </source>
</evidence>
<evidence type="ECO:0000256" key="1">
    <source>
        <dbReference type="SAM" id="MobiDB-lite"/>
    </source>
</evidence>
<name>A0A2B4RSA1_STYPI</name>
<gene>
    <name evidence="2" type="ORF">AWC38_SpisGene14228</name>
</gene>
<dbReference type="EMBL" id="LSMT01000283">
    <property type="protein sequence ID" value="PFX21314.1"/>
    <property type="molecule type" value="Genomic_DNA"/>
</dbReference>
<accession>A0A2B4RSA1</accession>
<keyword evidence="3" id="KW-1185">Reference proteome</keyword>
<organism evidence="2 3">
    <name type="scientific">Stylophora pistillata</name>
    <name type="common">Smooth cauliflower coral</name>
    <dbReference type="NCBI Taxonomy" id="50429"/>
    <lineage>
        <taxon>Eukaryota</taxon>
        <taxon>Metazoa</taxon>
        <taxon>Cnidaria</taxon>
        <taxon>Anthozoa</taxon>
        <taxon>Hexacorallia</taxon>
        <taxon>Scleractinia</taxon>
        <taxon>Astrocoeniina</taxon>
        <taxon>Pocilloporidae</taxon>
        <taxon>Stylophora</taxon>
    </lineage>
</organism>
<reference evidence="3" key="1">
    <citation type="journal article" date="2017" name="bioRxiv">
        <title>Comparative analysis of the genomes of Stylophora pistillata and Acropora digitifera provides evidence for extensive differences between species of corals.</title>
        <authorList>
            <person name="Voolstra C.R."/>
            <person name="Li Y."/>
            <person name="Liew Y.J."/>
            <person name="Baumgarten S."/>
            <person name="Zoccola D."/>
            <person name="Flot J.-F."/>
            <person name="Tambutte S."/>
            <person name="Allemand D."/>
            <person name="Aranda M."/>
        </authorList>
    </citation>
    <scope>NUCLEOTIDE SEQUENCE [LARGE SCALE GENOMIC DNA]</scope>
</reference>
<feature type="region of interest" description="Disordered" evidence="1">
    <location>
        <begin position="356"/>
        <end position="382"/>
    </location>
</feature>
<dbReference type="Proteomes" id="UP000225706">
    <property type="component" value="Unassembled WGS sequence"/>
</dbReference>
<evidence type="ECO:0000313" key="3">
    <source>
        <dbReference type="Proteomes" id="UP000225706"/>
    </source>
</evidence>